<dbReference type="EMBL" id="JAGTJR010000003">
    <property type="protein sequence ID" value="KAH7062090.1"/>
    <property type="molecule type" value="Genomic_DNA"/>
</dbReference>
<accession>A0ABQ8GQA2</accession>
<name>A0ABQ8GQA2_9PEZI</name>
<evidence type="ECO:0000313" key="4">
    <source>
        <dbReference type="Proteomes" id="UP000774617"/>
    </source>
</evidence>
<comment type="caution">
    <text evidence="3">The sequence shown here is derived from an EMBL/GenBank/DDBJ whole genome shotgun (WGS) entry which is preliminary data.</text>
</comment>
<organism evidence="3 4">
    <name type="scientific">Macrophomina phaseolina</name>
    <dbReference type="NCBI Taxonomy" id="35725"/>
    <lineage>
        <taxon>Eukaryota</taxon>
        <taxon>Fungi</taxon>
        <taxon>Dikarya</taxon>
        <taxon>Ascomycota</taxon>
        <taxon>Pezizomycotina</taxon>
        <taxon>Dothideomycetes</taxon>
        <taxon>Dothideomycetes incertae sedis</taxon>
        <taxon>Botryosphaeriales</taxon>
        <taxon>Botryosphaeriaceae</taxon>
        <taxon>Macrophomina</taxon>
    </lineage>
</organism>
<evidence type="ECO:0008006" key="5">
    <source>
        <dbReference type="Google" id="ProtNLM"/>
    </source>
</evidence>
<evidence type="ECO:0000313" key="3">
    <source>
        <dbReference type="EMBL" id="KAH7062090.1"/>
    </source>
</evidence>
<feature type="region of interest" description="Disordered" evidence="1">
    <location>
        <begin position="152"/>
        <end position="172"/>
    </location>
</feature>
<keyword evidence="4" id="KW-1185">Reference proteome</keyword>
<gene>
    <name evidence="3" type="ORF">B0J12DRAFT_763004</name>
</gene>
<reference evidence="3 4" key="1">
    <citation type="journal article" date="2021" name="Nat. Commun.">
        <title>Genetic determinants of endophytism in the Arabidopsis root mycobiome.</title>
        <authorList>
            <person name="Mesny F."/>
            <person name="Miyauchi S."/>
            <person name="Thiergart T."/>
            <person name="Pickel B."/>
            <person name="Atanasova L."/>
            <person name="Karlsson M."/>
            <person name="Huettel B."/>
            <person name="Barry K.W."/>
            <person name="Haridas S."/>
            <person name="Chen C."/>
            <person name="Bauer D."/>
            <person name="Andreopoulos W."/>
            <person name="Pangilinan J."/>
            <person name="LaButti K."/>
            <person name="Riley R."/>
            <person name="Lipzen A."/>
            <person name="Clum A."/>
            <person name="Drula E."/>
            <person name="Henrissat B."/>
            <person name="Kohler A."/>
            <person name="Grigoriev I.V."/>
            <person name="Martin F.M."/>
            <person name="Hacquard S."/>
        </authorList>
    </citation>
    <scope>NUCLEOTIDE SEQUENCE [LARGE SCALE GENOMIC DNA]</scope>
    <source>
        <strain evidence="3 4">MPI-SDFR-AT-0080</strain>
    </source>
</reference>
<keyword evidence="2" id="KW-0732">Signal</keyword>
<evidence type="ECO:0000256" key="1">
    <source>
        <dbReference type="SAM" id="MobiDB-lite"/>
    </source>
</evidence>
<protein>
    <recommendedName>
        <fullName evidence="5">Clock-controlled pheromone ccg-4</fullName>
    </recommendedName>
</protein>
<feature type="signal peptide" evidence="2">
    <location>
        <begin position="1"/>
        <end position="19"/>
    </location>
</feature>
<evidence type="ECO:0000256" key="2">
    <source>
        <dbReference type="SAM" id="SignalP"/>
    </source>
</evidence>
<dbReference type="Proteomes" id="UP000774617">
    <property type="component" value="Unassembled WGS sequence"/>
</dbReference>
<sequence>MKTGILLLGSAIAVSATAAAKLFDDDYLDALCNEPGQPCHKIKRAAEAAALALANPAPCTGPADACTLAKRDTDEFLAALSDIYTNYTSQEVEHDVFPLTLDQRVKRYYKTACVWRGEDCPTKSELEDENHPQKRYYKKMCRFRGEPCYNKRDAIPGPHPEPEAKPEPKPEPKADPYYKKMCRFRGEPCYNKRDAGDICRFRGEKCPEKPDLDAVFEEPEEGRTAYKRLAFCNQDGQACSKMKRAAEAIADAMAVPDFSANDKREAGRSWDCKFRGQPCTKKREAEPFCTTCDRARRDLEQLSRAARDFVAS</sequence>
<feature type="chain" id="PRO_5047284003" description="Clock-controlled pheromone ccg-4" evidence="2">
    <location>
        <begin position="20"/>
        <end position="312"/>
    </location>
</feature>
<proteinExistence type="predicted"/>